<dbReference type="Proteomes" id="UP000184040">
    <property type="component" value="Unassembled WGS sequence"/>
</dbReference>
<feature type="domain" description="Surface lipoprotein assembly modifier C-terminal" evidence="2">
    <location>
        <begin position="278"/>
        <end position="465"/>
    </location>
</feature>
<gene>
    <name evidence="3" type="ORF">SAMN04488012_104191</name>
</gene>
<keyword evidence="4" id="KW-1185">Reference proteome</keyword>
<dbReference type="Gene3D" id="1.25.40.10">
    <property type="entry name" value="Tetratricopeptide repeat domain"/>
    <property type="match status" value="1"/>
</dbReference>
<dbReference type="InterPro" id="IPR011990">
    <property type="entry name" value="TPR-like_helical_dom_sf"/>
</dbReference>
<accession>A0A1M6G3Z6</accession>
<dbReference type="AlphaFoldDB" id="A0A1M6G3Z6"/>
<feature type="signal peptide" evidence="1">
    <location>
        <begin position="1"/>
        <end position="30"/>
    </location>
</feature>
<dbReference type="RefSeq" id="WP_073128266.1">
    <property type="nucleotide sequence ID" value="NZ_FQZA01000004.1"/>
</dbReference>
<feature type="chain" id="PRO_5013223333" description="Surface lipoprotein assembly modifier C-terminal domain-containing protein" evidence="1">
    <location>
        <begin position="31"/>
        <end position="469"/>
    </location>
</feature>
<protein>
    <recommendedName>
        <fullName evidence="2">Surface lipoprotein assembly modifier C-terminal domain-containing protein</fullName>
    </recommendedName>
</protein>
<evidence type="ECO:0000313" key="4">
    <source>
        <dbReference type="Proteomes" id="UP000184040"/>
    </source>
</evidence>
<dbReference type="EMBL" id="FQZA01000004">
    <property type="protein sequence ID" value="SHJ04696.1"/>
    <property type="molecule type" value="Genomic_DNA"/>
</dbReference>
<evidence type="ECO:0000256" key="1">
    <source>
        <dbReference type="SAM" id="SignalP"/>
    </source>
</evidence>
<name>A0A1M6G3Z6_9RHOB</name>
<dbReference type="Pfam" id="PF04575">
    <property type="entry name" value="SlipAM"/>
    <property type="match status" value="1"/>
</dbReference>
<organism evidence="3 4">
    <name type="scientific">Palleronia salina</name>
    <dbReference type="NCBI Taxonomy" id="313368"/>
    <lineage>
        <taxon>Bacteria</taxon>
        <taxon>Pseudomonadati</taxon>
        <taxon>Pseudomonadota</taxon>
        <taxon>Alphaproteobacteria</taxon>
        <taxon>Rhodobacterales</taxon>
        <taxon>Roseobacteraceae</taxon>
        <taxon>Palleronia</taxon>
    </lineage>
</organism>
<proteinExistence type="predicted"/>
<sequence>MMRGARRPQSLRRVALALLAALALAGPVAADPAALNPDQMRVAAGRAAAAGQPLAAKAMAEALLARDRDDVQALLALSRAERDLGDYDAARDAGMRAWSLGRRDEDRYAAALAVAQAQASKGARTRSQFWLRRAVEVAPDDRAEARAIRDYRYVRARNPWATQLSFTLAPSSNVNGGTSNETADLYLSGTPIGDLYLPDAQLSPTARALSGVELALGVSASRRLHETATEKTTLDMGLLQRSYILSDEAKRMAPTASGSDFAYSAATLGLTHKRKIDDGRGDLRFGLATQRTWYGGDTLAQSVRASAAVGYALTPKTKGQLSLSADRENGLNGRADVTGWRLGAGVGRVTDSGLQLSAAISHSDRDSASGALDFRETEITLGAALPEPVMGAQVSFSLSAADRHHDSIPFALNGRDDTRLAARATMAFPALDYMGFVPDVTIEALKNSSTVDLYDRREFGVSLGVRSRF</sequence>
<dbReference type="InterPro" id="IPR007655">
    <property type="entry name" value="Slam_C"/>
</dbReference>
<reference evidence="3 4" key="1">
    <citation type="submission" date="2016-11" db="EMBL/GenBank/DDBJ databases">
        <authorList>
            <person name="Jaros S."/>
            <person name="Januszkiewicz K."/>
            <person name="Wedrychowicz H."/>
        </authorList>
    </citation>
    <scope>NUCLEOTIDE SEQUENCE [LARGE SCALE GENOMIC DNA]</scope>
    <source>
        <strain evidence="3 4">DSM 26892</strain>
    </source>
</reference>
<evidence type="ECO:0000259" key="2">
    <source>
        <dbReference type="Pfam" id="PF04575"/>
    </source>
</evidence>
<dbReference type="STRING" id="313368.SAMN04488012_104191"/>
<dbReference type="SUPFAM" id="SSF48452">
    <property type="entry name" value="TPR-like"/>
    <property type="match status" value="1"/>
</dbReference>
<evidence type="ECO:0000313" key="3">
    <source>
        <dbReference type="EMBL" id="SHJ04696.1"/>
    </source>
</evidence>
<keyword evidence="1" id="KW-0732">Signal</keyword>